<keyword evidence="10" id="KW-1185">Reference proteome</keyword>
<dbReference type="EMBL" id="JAKNJB010000016">
    <property type="protein sequence ID" value="MCG4527440.1"/>
    <property type="molecule type" value="Genomic_DNA"/>
</dbReference>
<evidence type="ECO:0000256" key="4">
    <source>
        <dbReference type="ARBA" id="ARBA00023139"/>
    </source>
</evidence>
<comment type="subcellular location">
    <subcellularLocation>
        <location evidence="1">Membrane</location>
        <topology evidence="1">Lipid-anchor</topology>
    </subcellularLocation>
</comment>
<dbReference type="Pfam" id="PF03180">
    <property type="entry name" value="Lipoprotein_9"/>
    <property type="match status" value="1"/>
</dbReference>
<proteinExistence type="inferred from homology"/>
<keyword evidence="4" id="KW-0564">Palmitate</keyword>
<dbReference type="Proteomes" id="UP001200313">
    <property type="component" value="Unassembled WGS sequence"/>
</dbReference>
<evidence type="ECO:0000256" key="1">
    <source>
        <dbReference type="ARBA" id="ARBA00004635"/>
    </source>
</evidence>
<dbReference type="Gene3D" id="3.40.190.10">
    <property type="entry name" value="Periplasmic binding protein-like II"/>
    <property type="match status" value="2"/>
</dbReference>
<gene>
    <name evidence="9" type="ORF">L0P79_10160</name>
</gene>
<dbReference type="PIRSF" id="PIRSF002854">
    <property type="entry name" value="MetQ"/>
    <property type="match status" value="1"/>
</dbReference>
<name>A0ABS9MAC2_9FIRM</name>
<evidence type="ECO:0000256" key="5">
    <source>
        <dbReference type="ARBA" id="ARBA00023288"/>
    </source>
</evidence>
<keyword evidence="3" id="KW-0472">Membrane</keyword>
<feature type="region of interest" description="Disordered" evidence="7">
    <location>
        <begin position="28"/>
        <end position="48"/>
    </location>
</feature>
<keyword evidence="5 6" id="KW-0449">Lipoprotein</keyword>
<evidence type="ECO:0000256" key="8">
    <source>
        <dbReference type="SAM" id="SignalP"/>
    </source>
</evidence>
<evidence type="ECO:0000313" key="10">
    <source>
        <dbReference type="Proteomes" id="UP001200313"/>
    </source>
</evidence>
<evidence type="ECO:0000256" key="2">
    <source>
        <dbReference type="ARBA" id="ARBA00022729"/>
    </source>
</evidence>
<dbReference type="CDD" id="cd13597">
    <property type="entry name" value="PBP2_lipoprotein_Tp32"/>
    <property type="match status" value="1"/>
</dbReference>
<sequence length="296" mass="30443">MKKFVSLLLTGALACALLAGCGGGNTASPSPSASAPASSAPVEPSAPAASNPLEGTVLKVGATPAPHAEILEVVKGLLAEQGITLEIVEFNDYIQPNLAVESGELDANYFQHVTYMNEFNVSDSTHLVSAADVHYEPFGLYAGKTASIADLADGAQIAVPNDTTNEARALLLLEQEGLITLKEGAGITATKADIAENPKNLDIVELEANQLPVRLADVDMAVINGNYAIDAGLKVADAVAIEAADGEAATAYVNVLAVKEGNEDSPAIQALAAALTSQEVKDFIDETYAGAVVPVF</sequence>
<dbReference type="SUPFAM" id="SSF53850">
    <property type="entry name" value="Periplasmic binding protein-like II"/>
    <property type="match status" value="1"/>
</dbReference>
<feature type="signal peptide" evidence="8">
    <location>
        <begin position="1"/>
        <end position="27"/>
    </location>
</feature>
<accession>A0ABS9MAC2</accession>
<dbReference type="PROSITE" id="PS51257">
    <property type="entry name" value="PROKAR_LIPOPROTEIN"/>
    <property type="match status" value="1"/>
</dbReference>
<feature type="chain" id="PRO_5047293648" description="Lipoprotein" evidence="8">
    <location>
        <begin position="28"/>
        <end position="296"/>
    </location>
</feature>
<keyword evidence="2 8" id="KW-0732">Signal</keyword>
<dbReference type="InterPro" id="IPR004872">
    <property type="entry name" value="Lipoprotein_NlpA"/>
</dbReference>
<dbReference type="PANTHER" id="PTHR30429:SF0">
    <property type="entry name" value="METHIONINE-BINDING LIPOPROTEIN METQ"/>
    <property type="match status" value="1"/>
</dbReference>
<evidence type="ECO:0000313" key="9">
    <source>
        <dbReference type="EMBL" id="MCG4527440.1"/>
    </source>
</evidence>
<evidence type="ECO:0000256" key="7">
    <source>
        <dbReference type="SAM" id="MobiDB-lite"/>
    </source>
</evidence>
<evidence type="ECO:0000256" key="3">
    <source>
        <dbReference type="ARBA" id="ARBA00023136"/>
    </source>
</evidence>
<dbReference type="RefSeq" id="WP_050617153.1">
    <property type="nucleotide sequence ID" value="NZ_JAKNJB010000016.1"/>
</dbReference>
<reference evidence="9 10" key="1">
    <citation type="submission" date="2022-01" db="EMBL/GenBank/DDBJ databases">
        <title>Collection of gut derived symbiotic bacterial strains cultured from healthy donors.</title>
        <authorList>
            <person name="Lin H."/>
            <person name="Kohout C."/>
            <person name="Waligurski E."/>
            <person name="Pamer E.G."/>
        </authorList>
    </citation>
    <scope>NUCLEOTIDE SEQUENCE [LARGE SCALE GENOMIC DNA]</scope>
    <source>
        <strain evidence="9 10">DFI.3.7</strain>
    </source>
</reference>
<organism evidence="9 10">
    <name type="scientific">Intestinimonas massiliensis</name>
    <name type="common">ex Afouda et al. 2020</name>
    <dbReference type="NCBI Taxonomy" id="1673721"/>
    <lineage>
        <taxon>Bacteria</taxon>
        <taxon>Bacillati</taxon>
        <taxon>Bacillota</taxon>
        <taxon>Clostridia</taxon>
        <taxon>Eubacteriales</taxon>
        <taxon>Intestinimonas</taxon>
    </lineage>
</organism>
<comment type="similarity">
    <text evidence="6">Belongs to the nlpA lipoprotein family.</text>
</comment>
<dbReference type="PANTHER" id="PTHR30429">
    <property type="entry name" value="D-METHIONINE-BINDING LIPOPROTEIN METQ"/>
    <property type="match status" value="1"/>
</dbReference>
<evidence type="ECO:0000256" key="6">
    <source>
        <dbReference type="PIRNR" id="PIRNR002854"/>
    </source>
</evidence>
<protein>
    <recommendedName>
        <fullName evidence="6">Lipoprotein</fullName>
    </recommendedName>
</protein>
<comment type="caution">
    <text evidence="9">The sequence shown here is derived from an EMBL/GenBank/DDBJ whole genome shotgun (WGS) entry which is preliminary data.</text>
</comment>